<dbReference type="PANTHER" id="PTHR47958">
    <property type="entry name" value="ATP-DEPENDENT RNA HELICASE DBP3"/>
    <property type="match status" value="1"/>
</dbReference>
<feature type="compositionally biased region" description="Polar residues" evidence="9">
    <location>
        <begin position="503"/>
        <end position="555"/>
    </location>
</feature>
<evidence type="ECO:0000259" key="12">
    <source>
        <dbReference type="PROSITE" id="PS51195"/>
    </source>
</evidence>
<dbReference type="EMBL" id="JANEYG010000016">
    <property type="protein sequence ID" value="KAJ8919757.1"/>
    <property type="molecule type" value="Genomic_DNA"/>
</dbReference>
<protein>
    <recommendedName>
        <fullName evidence="1">RNA helicase</fullName>
        <ecNumber evidence="1">3.6.4.13</ecNumber>
    </recommendedName>
</protein>
<dbReference type="Proteomes" id="UP001159042">
    <property type="component" value="Unassembled WGS sequence"/>
</dbReference>
<keyword evidence="14" id="KW-1185">Reference proteome</keyword>
<dbReference type="Pfam" id="PF00270">
    <property type="entry name" value="DEAD"/>
    <property type="match status" value="1"/>
</dbReference>
<dbReference type="GO" id="GO:0005524">
    <property type="term" value="F:ATP binding"/>
    <property type="evidence" value="ECO:0007669"/>
    <property type="project" value="UniProtKB-KW"/>
</dbReference>
<dbReference type="SUPFAM" id="SSF52540">
    <property type="entry name" value="P-loop containing nucleoside triphosphate hydrolases"/>
    <property type="match status" value="1"/>
</dbReference>
<evidence type="ECO:0000256" key="9">
    <source>
        <dbReference type="SAM" id="MobiDB-lite"/>
    </source>
</evidence>
<dbReference type="CDD" id="cd18787">
    <property type="entry name" value="SF2_C_DEAD"/>
    <property type="match status" value="1"/>
</dbReference>
<dbReference type="PROSITE" id="PS51194">
    <property type="entry name" value="HELICASE_CTER"/>
    <property type="match status" value="1"/>
</dbReference>
<comment type="catalytic activity">
    <reaction evidence="6">
        <text>ATP + H2O = ADP + phosphate + H(+)</text>
        <dbReference type="Rhea" id="RHEA:13065"/>
        <dbReference type="ChEBI" id="CHEBI:15377"/>
        <dbReference type="ChEBI" id="CHEBI:15378"/>
        <dbReference type="ChEBI" id="CHEBI:30616"/>
        <dbReference type="ChEBI" id="CHEBI:43474"/>
        <dbReference type="ChEBI" id="CHEBI:456216"/>
        <dbReference type="EC" id="3.6.4.13"/>
    </reaction>
</comment>
<dbReference type="InterPro" id="IPR014001">
    <property type="entry name" value="Helicase_ATP-bd"/>
</dbReference>
<proteinExistence type="inferred from homology"/>
<dbReference type="InterPro" id="IPR014014">
    <property type="entry name" value="RNA_helicase_DEAD_Q_motif"/>
</dbReference>
<dbReference type="EC" id="3.6.4.13" evidence="1"/>
<dbReference type="FunFam" id="3.40.50.300:FF:000079">
    <property type="entry name" value="probable ATP-dependent RNA helicase DDX17"/>
    <property type="match status" value="1"/>
</dbReference>
<dbReference type="SMART" id="SM00490">
    <property type="entry name" value="HELICc"/>
    <property type="match status" value="1"/>
</dbReference>
<dbReference type="GO" id="GO:0031047">
    <property type="term" value="P:regulatory ncRNA-mediated gene silencing"/>
    <property type="evidence" value="ECO:0007669"/>
    <property type="project" value="UniProtKB-ARBA"/>
</dbReference>
<feature type="compositionally biased region" description="Low complexity" evidence="9">
    <location>
        <begin position="556"/>
        <end position="565"/>
    </location>
</feature>
<dbReference type="Pfam" id="PF00271">
    <property type="entry name" value="Helicase_C"/>
    <property type="match status" value="1"/>
</dbReference>
<feature type="compositionally biased region" description="Basic and acidic residues" evidence="9">
    <location>
        <begin position="1"/>
        <end position="10"/>
    </location>
</feature>
<comment type="similarity">
    <text evidence="8">Belongs to the DEAD box helicase family.</text>
</comment>
<evidence type="ECO:0000256" key="1">
    <source>
        <dbReference type="ARBA" id="ARBA00012552"/>
    </source>
</evidence>
<feature type="compositionally biased region" description="Polar residues" evidence="9">
    <location>
        <begin position="482"/>
        <end position="492"/>
    </location>
</feature>
<feature type="region of interest" description="Disordered" evidence="9">
    <location>
        <begin position="1"/>
        <end position="43"/>
    </location>
</feature>
<comment type="caution">
    <text evidence="13">The sequence shown here is derived from an EMBL/GenBank/DDBJ whole genome shotgun (WGS) entry which is preliminary data.</text>
</comment>
<keyword evidence="4 8" id="KW-0347">Helicase</keyword>
<organism evidence="13 14">
    <name type="scientific">Exocentrus adspersus</name>
    <dbReference type="NCBI Taxonomy" id="1586481"/>
    <lineage>
        <taxon>Eukaryota</taxon>
        <taxon>Metazoa</taxon>
        <taxon>Ecdysozoa</taxon>
        <taxon>Arthropoda</taxon>
        <taxon>Hexapoda</taxon>
        <taxon>Insecta</taxon>
        <taxon>Pterygota</taxon>
        <taxon>Neoptera</taxon>
        <taxon>Endopterygota</taxon>
        <taxon>Coleoptera</taxon>
        <taxon>Polyphaga</taxon>
        <taxon>Cucujiformia</taxon>
        <taxon>Chrysomeloidea</taxon>
        <taxon>Cerambycidae</taxon>
        <taxon>Lamiinae</taxon>
        <taxon>Acanthocinini</taxon>
        <taxon>Exocentrus</taxon>
    </lineage>
</organism>
<evidence type="ECO:0000256" key="4">
    <source>
        <dbReference type="ARBA" id="ARBA00022806"/>
    </source>
</evidence>
<evidence type="ECO:0000256" key="5">
    <source>
        <dbReference type="ARBA" id="ARBA00022840"/>
    </source>
</evidence>
<feature type="compositionally biased region" description="Polar residues" evidence="9">
    <location>
        <begin position="589"/>
        <end position="608"/>
    </location>
</feature>
<reference evidence="13 14" key="1">
    <citation type="journal article" date="2023" name="Insect Mol. Biol.">
        <title>Genome sequencing provides insights into the evolution of gene families encoding plant cell wall-degrading enzymes in longhorned beetles.</title>
        <authorList>
            <person name="Shin N.R."/>
            <person name="Okamura Y."/>
            <person name="Kirsch R."/>
            <person name="Pauchet Y."/>
        </authorList>
    </citation>
    <scope>NUCLEOTIDE SEQUENCE [LARGE SCALE GENOMIC DNA]</scope>
    <source>
        <strain evidence="13">EAD_L_NR</strain>
    </source>
</reference>
<feature type="short sequence motif" description="Q motif" evidence="7">
    <location>
        <begin position="101"/>
        <end position="129"/>
    </location>
</feature>
<evidence type="ECO:0000313" key="14">
    <source>
        <dbReference type="Proteomes" id="UP001159042"/>
    </source>
</evidence>
<feature type="domain" description="Helicase C-terminal" evidence="11">
    <location>
        <begin position="335"/>
        <end position="482"/>
    </location>
</feature>
<evidence type="ECO:0000259" key="11">
    <source>
        <dbReference type="PROSITE" id="PS51194"/>
    </source>
</evidence>
<dbReference type="GO" id="GO:0003676">
    <property type="term" value="F:nucleic acid binding"/>
    <property type="evidence" value="ECO:0007669"/>
    <property type="project" value="InterPro"/>
</dbReference>
<evidence type="ECO:0000256" key="6">
    <source>
        <dbReference type="ARBA" id="ARBA00047984"/>
    </source>
</evidence>
<dbReference type="InterPro" id="IPR001650">
    <property type="entry name" value="Helicase_C-like"/>
</dbReference>
<feature type="domain" description="Helicase ATP-binding" evidence="10">
    <location>
        <begin position="132"/>
        <end position="307"/>
    </location>
</feature>
<feature type="compositionally biased region" description="Low complexity" evidence="9">
    <location>
        <begin position="613"/>
        <end position="625"/>
    </location>
</feature>
<dbReference type="InterPro" id="IPR027417">
    <property type="entry name" value="P-loop_NTPase"/>
</dbReference>
<keyword evidence="3 8" id="KW-0378">Hydrolase</keyword>
<feature type="region of interest" description="Disordered" evidence="9">
    <location>
        <begin position="482"/>
        <end position="565"/>
    </location>
</feature>
<dbReference type="InterPro" id="IPR000629">
    <property type="entry name" value="RNA-helicase_DEAD-box_CS"/>
</dbReference>
<dbReference type="GO" id="GO:0003724">
    <property type="term" value="F:RNA helicase activity"/>
    <property type="evidence" value="ECO:0007669"/>
    <property type="project" value="UniProtKB-EC"/>
</dbReference>
<evidence type="ECO:0000256" key="7">
    <source>
        <dbReference type="PROSITE-ProRule" id="PRU00552"/>
    </source>
</evidence>
<gene>
    <name evidence="13" type="ORF">NQ315_006286</name>
</gene>
<evidence type="ECO:0000259" key="10">
    <source>
        <dbReference type="PROSITE" id="PS51192"/>
    </source>
</evidence>
<dbReference type="Gene3D" id="3.40.50.300">
    <property type="entry name" value="P-loop containing nucleotide triphosphate hydrolases"/>
    <property type="match status" value="2"/>
</dbReference>
<sequence>FKSRHDRADHQQSNYWSGPPQHTMAPVQDFGGPKQYKKKQQNQDEIQLSIPVWQEADLKPFRKDFYNPHPNMQNRTQHDIDNYREVNDIIVRGSDVPFPNFGFEEGSFPEYIMQVLMKQGFNEPTAIQSQGWPVVLSGRDLVGIAQTGSGKTLAYMLPATVHINHQQRPQRGEGPIALILAPTRELAQQIQKVAHDFGSTTMIRNTCIFGGSPKGPQARDLERGVEIVIATPGRLIDFLEKGTTNLQRCTYLVLDEADRMLDMGFEPQIRKIIQQVRPDRQVLMWSATWPKQVQALAEEFLVNYVQVNVGGLSLAANHNIKQIVEVCEESEKEEKLTKLLKEIGSDRQNKIIVFVETKKKVDDITKIIKRDGLSAICIHGDKSQPERDYVLSEFRSGKFSILVATDVAARGLDVEDVKYVINYDYPNSSEDYVHRIGRTGRCQQAGTAYAFFTPNNQRQAKDLIAVLEEAGQIVSPQLQELAQSARSTQNGRNRWHNNRNKDNSSPSSQNSGGKNNKTWNNVKVFNGSNGNDFRQNNMRHQGNMNKSDGMQRNPRNNYSNNSFTYTNSQYQNQGYQQSYSPPNMYQQMSNGQQGRSYGNNPRGYNNQRYNHRQSYQQGPSQGGSPNMYHSMPTHYMMQPAPGADAMQSIISHKFFQSRGLPGASNPCAYQSLGQGQAAAYNQFPGAVQYTYQYTQPPTAAVQQ</sequence>
<dbReference type="AlphaFoldDB" id="A0AAV8VZB9"/>
<dbReference type="GO" id="GO:0016787">
    <property type="term" value="F:hydrolase activity"/>
    <property type="evidence" value="ECO:0007669"/>
    <property type="project" value="UniProtKB-KW"/>
</dbReference>
<name>A0AAV8VZB9_9CUCU</name>
<keyword evidence="2 8" id="KW-0547">Nucleotide-binding</keyword>
<accession>A0AAV8VZB9</accession>
<feature type="domain" description="DEAD-box RNA helicase Q" evidence="12">
    <location>
        <begin position="101"/>
        <end position="129"/>
    </location>
</feature>
<dbReference type="InterPro" id="IPR011545">
    <property type="entry name" value="DEAD/DEAH_box_helicase_dom"/>
</dbReference>
<feature type="non-terminal residue" evidence="13">
    <location>
        <position position="1"/>
    </location>
</feature>
<dbReference type="PROSITE" id="PS51192">
    <property type="entry name" value="HELICASE_ATP_BIND_1"/>
    <property type="match status" value="1"/>
</dbReference>
<evidence type="ECO:0000313" key="13">
    <source>
        <dbReference type="EMBL" id="KAJ8919757.1"/>
    </source>
</evidence>
<keyword evidence="5 8" id="KW-0067">ATP-binding</keyword>
<dbReference type="PROSITE" id="PS51195">
    <property type="entry name" value="Q_MOTIF"/>
    <property type="match status" value="1"/>
</dbReference>
<dbReference type="SMART" id="SM00487">
    <property type="entry name" value="DEXDc"/>
    <property type="match status" value="1"/>
</dbReference>
<evidence type="ECO:0000256" key="8">
    <source>
        <dbReference type="RuleBase" id="RU000492"/>
    </source>
</evidence>
<evidence type="ECO:0000256" key="2">
    <source>
        <dbReference type="ARBA" id="ARBA00022741"/>
    </source>
</evidence>
<feature type="region of interest" description="Disordered" evidence="9">
    <location>
        <begin position="589"/>
        <end position="640"/>
    </location>
</feature>
<dbReference type="FunFam" id="3.40.50.300:FF:000008">
    <property type="entry name" value="ATP-dependent RNA helicase RhlB"/>
    <property type="match status" value="1"/>
</dbReference>
<evidence type="ECO:0000256" key="3">
    <source>
        <dbReference type="ARBA" id="ARBA00022801"/>
    </source>
</evidence>
<dbReference type="PROSITE" id="PS00039">
    <property type="entry name" value="DEAD_ATP_HELICASE"/>
    <property type="match status" value="1"/>
</dbReference>